<gene>
    <name evidence="2" type="ORF">Agabi119p4_4333</name>
</gene>
<comment type="caution">
    <text evidence="2">The sequence shown here is derived from an EMBL/GenBank/DDBJ whole genome shotgun (WGS) entry which is preliminary data.</text>
</comment>
<feature type="compositionally biased region" description="Basic and acidic residues" evidence="1">
    <location>
        <begin position="38"/>
        <end position="50"/>
    </location>
</feature>
<organism evidence="2 3">
    <name type="scientific">Agaricus bisporus var. burnettii</name>
    <dbReference type="NCBI Taxonomy" id="192524"/>
    <lineage>
        <taxon>Eukaryota</taxon>
        <taxon>Fungi</taxon>
        <taxon>Dikarya</taxon>
        <taxon>Basidiomycota</taxon>
        <taxon>Agaricomycotina</taxon>
        <taxon>Agaricomycetes</taxon>
        <taxon>Agaricomycetidae</taxon>
        <taxon>Agaricales</taxon>
        <taxon>Agaricineae</taxon>
        <taxon>Agaricaceae</taxon>
        <taxon>Agaricus</taxon>
    </lineage>
</organism>
<evidence type="ECO:0000256" key="1">
    <source>
        <dbReference type="SAM" id="MobiDB-lite"/>
    </source>
</evidence>
<accession>A0A8H7F2Y4</accession>
<proteinExistence type="predicted"/>
<dbReference type="AlphaFoldDB" id="A0A8H7F2Y4"/>
<feature type="compositionally biased region" description="Basic residues" evidence="1">
    <location>
        <begin position="79"/>
        <end position="109"/>
    </location>
</feature>
<evidence type="ECO:0000313" key="2">
    <source>
        <dbReference type="EMBL" id="KAF7775940.1"/>
    </source>
</evidence>
<feature type="compositionally biased region" description="Basic residues" evidence="1">
    <location>
        <begin position="52"/>
        <end position="63"/>
    </location>
</feature>
<evidence type="ECO:0000313" key="3">
    <source>
        <dbReference type="Proteomes" id="UP000629468"/>
    </source>
</evidence>
<name>A0A8H7F2Y4_AGABI</name>
<feature type="region of interest" description="Disordered" evidence="1">
    <location>
        <begin position="1"/>
        <end position="158"/>
    </location>
</feature>
<dbReference type="Proteomes" id="UP000629468">
    <property type="component" value="Unassembled WGS sequence"/>
</dbReference>
<dbReference type="EMBL" id="JABXXO010000006">
    <property type="protein sequence ID" value="KAF7775940.1"/>
    <property type="molecule type" value="Genomic_DNA"/>
</dbReference>
<sequence>MKIEWASNFAPDGSRRQPPPSTIHGWLAKWRGTFTGNEHVRSKGMAEMRKASAYRKARRRYERKKAEKQGGVGILSLFRGRKPRQPTRHSARTRALSRKTRPSHSHSKKSPNAGRRLTTSRQPNPNLKPRANTPKRGTNTHPPLTRREPTTRRPTGRR</sequence>
<reference evidence="2 3" key="1">
    <citation type="journal article" name="Sci. Rep.">
        <title>Telomere-to-telomere assembled and centromere annotated genomes of the two main subspecies of the button mushroom Agaricus bisporus reveal especially polymorphic chromosome ends.</title>
        <authorList>
            <person name="Sonnenberg A.S.M."/>
            <person name="Sedaghat-Telgerd N."/>
            <person name="Lavrijssen B."/>
            <person name="Ohm R.A."/>
            <person name="Hendrickx P.M."/>
            <person name="Scholtmeijer K."/>
            <person name="Baars J.J.P."/>
            <person name="van Peer A."/>
        </authorList>
    </citation>
    <scope>NUCLEOTIDE SEQUENCE [LARGE SCALE GENOMIC DNA]</scope>
    <source>
        <strain evidence="2 3">H119_p4</strain>
    </source>
</reference>
<protein>
    <submittedName>
        <fullName evidence="2">Uncharacterized protein</fullName>
    </submittedName>
</protein>